<evidence type="ECO:0000256" key="2">
    <source>
        <dbReference type="ARBA" id="ARBA00009152"/>
    </source>
</evidence>
<protein>
    <recommendedName>
        <fullName evidence="3">histidinol-phosphatase</fullName>
        <ecNumber evidence="3">3.1.3.15</ecNumber>
    </recommendedName>
</protein>
<keyword evidence="5" id="KW-0378">Hydrolase</keyword>
<dbReference type="EMBL" id="LSMT01000370">
    <property type="protein sequence ID" value="PFX19234.1"/>
    <property type="molecule type" value="Genomic_DNA"/>
</dbReference>
<dbReference type="PANTHER" id="PTHR21039">
    <property type="entry name" value="HISTIDINOL PHOSPHATASE-RELATED"/>
    <property type="match status" value="1"/>
</dbReference>
<dbReference type="AlphaFoldDB" id="A0A2B4RLE0"/>
<evidence type="ECO:0000256" key="3">
    <source>
        <dbReference type="ARBA" id="ARBA00013085"/>
    </source>
</evidence>
<reference evidence="10" key="1">
    <citation type="journal article" date="2017" name="bioRxiv">
        <title>Comparative analysis of the genomes of Stylophora pistillata and Acropora digitifera provides evidence for extensive differences between species of corals.</title>
        <authorList>
            <person name="Voolstra C.R."/>
            <person name="Li Y."/>
            <person name="Liew Y.J."/>
            <person name="Baumgarten S."/>
            <person name="Zoccola D."/>
            <person name="Flot J.-F."/>
            <person name="Tambutte S."/>
            <person name="Allemand D."/>
            <person name="Aranda M."/>
        </authorList>
    </citation>
    <scope>NUCLEOTIDE SEQUENCE [LARGE SCALE GENOMIC DNA]</scope>
</reference>
<accession>A0A2B4RLE0</accession>
<evidence type="ECO:0000313" key="10">
    <source>
        <dbReference type="Proteomes" id="UP000225706"/>
    </source>
</evidence>
<evidence type="ECO:0000256" key="7">
    <source>
        <dbReference type="ARBA" id="ARBA00049158"/>
    </source>
</evidence>
<keyword evidence="6" id="KW-0368">Histidine biosynthesis</keyword>
<keyword evidence="10" id="KW-1185">Reference proteome</keyword>
<dbReference type="GO" id="GO:0004401">
    <property type="term" value="F:histidinol-phosphatase activity"/>
    <property type="evidence" value="ECO:0007669"/>
    <property type="project" value="UniProtKB-EC"/>
</dbReference>
<dbReference type="CDD" id="cd12110">
    <property type="entry name" value="PHP_HisPPase_Hisj_like"/>
    <property type="match status" value="1"/>
</dbReference>
<evidence type="ECO:0000259" key="8">
    <source>
        <dbReference type="Pfam" id="PF02811"/>
    </source>
</evidence>
<dbReference type="STRING" id="50429.A0A2B4RLE0"/>
<name>A0A2B4RLE0_STYPI</name>
<evidence type="ECO:0000256" key="4">
    <source>
        <dbReference type="ARBA" id="ARBA00022605"/>
    </source>
</evidence>
<dbReference type="Pfam" id="PF02811">
    <property type="entry name" value="PHP"/>
    <property type="match status" value="1"/>
</dbReference>
<evidence type="ECO:0000256" key="6">
    <source>
        <dbReference type="ARBA" id="ARBA00023102"/>
    </source>
</evidence>
<comment type="similarity">
    <text evidence="2">Belongs to the PHP hydrolase family. HisK subfamily.</text>
</comment>
<keyword evidence="4" id="KW-0028">Amino-acid biosynthesis</keyword>
<dbReference type="EC" id="3.1.3.15" evidence="3"/>
<dbReference type="SUPFAM" id="SSF89550">
    <property type="entry name" value="PHP domain-like"/>
    <property type="match status" value="1"/>
</dbReference>
<dbReference type="OrthoDB" id="5957391at2759"/>
<dbReference type="GO" id="GO:0000105">
    <property type="term" value="P:L-histidine biosynthetic process"/>
    <property type="evidence" value="ECO:0007669"/>
    <property type="project" value="UniProtKB-UniPathway"/>
</dbReference>
<evidence type="ECO:0000256" key="5">
    <source>
        <dbReference type="ARBA" id="ARBA00022801"/>
    </source>
</evidence>
<evidence type="ECO:0000313" key="9">
    <source>
        <dbReference type="EMBL" id="PFX19234.1"/>
    </source>
</evidence>
<dbReference type="PANTHER" id="PTHR21039:SF0">
    <property type="entry name" value="HISTIDINOL-PHOSPHATASE"/>
    <property type="match status" value="1"/>
</dbReference>
<dbReference type="Gene3D" id="3.20.20.140">
    <property type="entry name" value="Metal-dependent hydrolases"/>
    <property type="match status" value="1"/>
</dbReference>
<dbReference type="UniPathway" id="UPA00031">
    <property type="reaction ID" value="UER00013"/>
</dbReference>
<comment type="pathway">
    <text evidence="1">Amino-acid biosynthesis; L-histidine biosynthesis; L-histidine from 5-phospho-alpha-D-ribose 1-diphosphate: step 8/9.</text>
</comment>
<dbReference type="InterPro" id="IPR016195">
    <property type="entry name" value="Pol/histidinol_Pase-like"/>
</dbReference>
<comment type="caution">
    <text evidence="9">The sequence shown here is derived from an EMBL/GenBank/DDBJ whole genome shotgun (WGS) entry which is preliminary data.</text>
</comment>
<dbReference type="Proteomes" id="UP000225706">
    <property type="component" value="Unassembled WGS sequence"/>
</dbReference>
<dbReference type="InterPro" id="IPR004013">
    <property type="entry name" value="PHP_dom"/>
</dbReference>
<sequence>MPFSLHSHSGQFCKHAFSTLEEVVQRAVEVGFTHYGLSEHMPRYETEDLYDEETEEKLTPADLQNIFEDFVKEARRLQAKYKDKIHLIIGFETEVIREESFDQIRTLKKQHELDYIVGSVHHVDGIPIDFSDELFDKAEKLAGGTEEVMLKYFDHQYQLIKKLKPEVIGHFDVIRKYRPEVEFTDILWEKIVRNVQLGISYGALFEINCSGASPTKNLKCPYPHPRIIEHLVTSGAKLTVSDDSHGTGDVGFWFKNLPQYLATYGISELYYLERALMSSGSTGQENRVVCKKLTDCWRHPFWEKCSETVENNK</sequence>
<proteinExistence type="inferred from homology"/>
<dbReference type="GO" id="GO:0005737">
    <property type="term" value="C:cytoplasm"/>
    <property type="evidence" value="ECO:0007669"/>
    <property type="project" value="TreeGrafter"/>
</dbReference>
<gene>
    <name evidence="9" type="ORF">AWC38_SpisGene16359</name>
</gene>
<dbReference type="NCBIfam" id="TIGR01856">
    <property type="entry name" value="hisJ_fam"/>
    <property type="match status" value="1"/>
</dbReference>
<dbReference type="InterPro" id="IPR010140">
    <property type="entry name" value="Histidinol_P_phosphatase_HisJ"/>
</dbReference>
<organism evidence="9 10">
    <name type="scientific">Stylophora pistillata</name>
    <name type="common">Smooth cauliflower coral</name>
    <dbReference type="NCBI Taxonomy" id="50429"/>
    <lineage>
        <taxon>Eukaryota</taxon>
        <taxon>Metazoa</taxon>
        <taxon>Cnidaria</taxon>
        <taxon>Anthozoa</taxon>
        <taxon>Hexacorallia</taxon>
        <taxon>Scleractinia</taxon>
        <taxon>Astrocoeniina</taxon>
        <taxon>Pocilloporidae</taxon>
        <taxon>Stylophora</taxon>
    </lineage>
</organism>
<evidence type="ECO:0000256" key="1">
    <source>
        <dbReference type="ARBA" id="ARBA00004970"/>
    </source>
</evidence>
<feature type="domain" description="PHP" evidence="8">
    <location>
        <begin position="5"/>
        <end position="208"/>
    </location>
</feature>
<comment type="catalytic activity">
    <reaction evidence="7">
        <text>L-histidinol phosphate + H2O = L-histidinol + phosphate</text>
        <dbReference type="Rhea" id="RHEA:14465"/>
        <dbReference type="ChEBI" id="CHEBI:15377"/>
        <dbReference type="ChEBI" id="CHEBI:43474"/>
        <dbReference type="ChEBI" id="CHEBI:57699"/>
        <dbReference type="ChEBI" id="CHEBI:57980"/>
        <dbReference type="EC" id="3.1.3.15"/>
    </reaction>
</comment>